<reference evidence="1" key="1">
    <citation type="journal article" date="2014" name="Front. Microbiol.">
        <title>High frequency of phylogenetically diverse reductive dehalogenase-homologous genes in deep subseafloor sedimentary metagenomes.</title>
        <authorList>
            <person name="Kawai M."/>
            <person name="Futagami T."/>
            <person name="Toyoda A."/>
            <person name="Takaki Y."/>
            <person name="Nishi S."/>
            <person name="Hori S."/>
            <person name="Arai W."/>
            <person name="Tsubouchi T."/>
            <person name="Morono Y."/>
            <person name="Uchiyama I."/>
            <person name="Ito T."/>
            <person name="Fujiyama A."/>
            <person name="Inagaki F."/>
            <person name="Takami H."/>
        </authorList>
    </citation>
    <scope>NUCLEOTIDE SEQUENCE</scope>
    <source>
        <strain evidence="1">Expedition CK06-06</strain>
    </source>
</reference>
<evidence type="ECO:0000313" key="1">
    <source>
        <dbReference type="EMBL" id="GAH72287.1"/>
    </source>
</evidence>
<protein>
    <submittedName>
        <fullName evidence="1">Uncharacterized protein</fullName>
    </submittedName>
</protein>
<gene>
    <name evidence="1" type="ORF">S03H2_43668</name>
</gene>
<organism evidence="1">
    <name type="scientific">marine sediment metagenome</name>
    <dbReference type="NCBI Taxonomy" id="412755"/>
    <lineage>
        <taxon>unclassified sequences</taxon>
        <taxon>metagenomes</taxon>
        <taxon>ecological metagenomes</taxon>
    </lineage>
</organism>
<sequence length="263" mass="30194">MLRPSYPEVLLVVQDLGFWGQSWNSHQVVVHHRDQISNDCICLYIYDPNWIDPIPNNWDGEDNDWPCIEVYKNGLGGEQVAKYNYSNPKPIYGLFRNLYDRGIFKEHINVTASCSSKNIEAIEHNGTKQLCETLAVHINWNCNFIPYYGMKLGRYEVGYNDTEDLHFDIRDWGKSGLRNVDCMQLQTAKGEKVLYLKRILISGEHPRDLEVRLLDSTFNFTLEAIRPSIVVGAFASLPVHPEVELDPLSNEIRNVGPDDVVPI</sequence>
<accession>X1HS33</accession>
<proteinExistence type="predicted"/>
<dbReference type="AlphaFoldDB" id="X1HS33"/>
<comment type="caution">
    <text evidence="1">The sequence shown here is derived from an EMBL/GenBank/DDBJ whole genome shotgun (WGS) entry which is preliminary data.</text>
</comment>
<dbReference type="EMBL" id="BARU01027267">
    <property type="protein sequence ID" value="GAH72287.1"/>
    <property type="molecule type" value="Genomic_DNA"/>
</dbReference>
<name>X1HS33_9ZZZZ</name>
<feature type="non-terminal residue" evidence="1">
    <location>
        <position position="263"/>
    </location>
</feature>